<keyword evidence="7 10" id="KW-0408">Iron</keyword>
<evidence type="ECO:0000256" key="3">
    <source>
        <dbReference type="ARBA" id="ARBA00008876"/>
    </source>
</evidence>
<dbReference type="PANTHER" id="PTHR43351:SF2">
    <property type="entry name" value="L(+)-TARTRATE DEHYDRATASE SUBUNIT BETA-RELATED"/>
    <property type="match status" value="1"/>
</dbReference>
<evidence type="ECO:0000256" key="7">
    <source>
        <dbReference type="ARBA" id="ARBA00023004"/>
    </source>
</evidence>
<dbReference type="Pfam" id="PF05681">
    <property type="entry name" value="Fumerase"/>
    <property type="match status" value="1"/>
</dbReference>
<dbReference type="RefSeq" id="WP_337738808.1">
    <property type="nucleotide sequence ID" value="NZ_WPHR01000031.1"/>
</dbReference>
<comment type="caution">
    <text evidence="13">The sequence shown here is derived from an EMBL/GenBank/DDBJ whole genome shotgun (WGS) entry which is preliminary data.</text>
</comment>
<evidence type="ECO:0000256" key="1">
    <source>
        <dbReference type="ARBA" id="ARBA00000929"/>
    </source>
</evidence>
<keyword evidence="6 10" id="KW-0479">Metal-binding</keyword>
<name>A0A6L6VI48_AGRVI</name>
<organism evidence="13 14">
    <name type="scientific">Agrobacterium vitis</name>
    <name type="common">Rhizobium vitis</name>
    <dbReference type="NCBI Taxonomy" id="373"/>
    <lineage>
        <taxon>Bacteria</taxon>
        <taxon>Pseudomonadati</taxon>
        <taxon>Pseudomonadota</taxon>
        <taxon>Alphaproteobacteria</taxon>
        <taxon>Hyphomicrobiales</taxon>
        <taxon>Rhizobiaceae</taxon>
        <taxon>Rhizobium/Agrobacterium group</taxon>
        <taxon>Agrobacterium</taxon>
    </lineage>
</organism>
<dbReference type="GO" id="GO:0006091">
    <property type="term" value="P:generation of precursor metabolites and energy"/>
    <property type="evidence" value="ECO:0007669"/>
    <property type="project" value="InterPro"/>
</dbReference>
<evidence type="ECO:0000259" key="12">
    <source>
        <dbReference type="Pfam" id="PF05683"/>
    </source>
</evidence>
<dbReference type="EMBL" id="WPHR01000031">
    <property type="protein sequence ID" value="MUZ75503.1"/>
    <property type="molecule type" value="Genomic_DNA"/>
</dbReference>
<evidence type="ECO:0000256" key="6">
    <source>
        <dbReference type="ARBA" id="ARBA00022723"/>
    </source>
</evidence>
<dbReference type="AlphaFoldDB" id="A0A6L6VI48"/>
<dbReference type="GO" id="GO:0004333">
    <property type="term" value="F:fumarate hydratase activity"/>
    <property type="evidence" value="ECO:0007669"/>
    <property type="project" value="UniProtKB-UniRule"/>
</dbReference>
<evidence type="ECO:0000313" key="13">
    <source>
        <dbReference type="EMBL" id="MUZ75503.1"/>
    </source>
</evidence>
<dbReference type="NCBIfam" id="TIGR00722">
    <property type="entry name" value="ttdA_fumA_fumB"/>
    <property type="match status" value="1"/>
</dbReference>
<comment type="cofactor">
    <cofactor evidence="2 10">
        <name>[4Fe-4S] cluster</name>
        <dbReference type="ChEBI" id="CHEBI:49883"/>
    </cofactor>
</comment>
<gene>
    <name evidence="13" type="ORF">GOZ90_22790</name>
</gene>
<dbReference type="InterPro" id="IPR011167">
    <property type="entry name" value="Fe_dep_fumarate_hydratase"/>
</dbReference>
<dbReference type="Proteomes" id="UP000477951">
    <property type="component" value="Unassembled WGS sequence"/>
</dbReference>
<evidence type="ECO:0000256" key="8">
    <source>
        <dbReference type="ARBA" id="ARBA00023014"/>
    </source>
</evidence>
<dbReference type="PIRSF" id="PIRSF001394">
    <property type="entry name" value="Fe_dep_fumar_hy"/>
    <property type="match status" value="1"/>
</dbReference>
<sequence length="513" mass="54222">MTNAQIIKGVDITKSVADALQFISHYHPPDYVNSLSRAYENERSPAARNAIGQILVNSRMAAFGRRPICQDTGLVVVFAKVGMNVRIESEGSFAALVNEGVRQAYLDVYNPLRPSIVADPIGTRTNTRDNTPAVVHVELVPGSEIEITVAAKGGGSENKARFATLNPGASVADWVVDTVASLGSGWCPPGLVSIGIGGSAEKAMLLAKEAMNEPIDMAELLARGASTLEEALRIELYERINALGIGAQGLGGLTTVVDVKVASFPTHAASKPVALIPQCAANRHLKFTLTGSGPVDLVPPDLSAWPDIDGAALNPIDVRRVNLDTLTQEQTASWRVGETLLLSGKMLTGRDAAHKRIADLIDQGKSLPVDLRGRVIYYVGPVRAVGSEVVGPAGPTTASRMDGFAEKILAVTGLFAMVGKAERGAAAIEAIVKHKAPYLVAVGGAAYLISKSIMSARVVAFEDLGMEAIYEFAVHDMPVIMAVDVLGNSIHKTGPAEWRGRMAADTIARNIEV</sequence>
<dbReference type="GO" id="GO:0046872">
    <property type="term" value="F:metal ion binding"/>
    <property type="evidence" value="ECO:0007669"/>
    <property type="project" value="UniProtKB-UniRule"/>
</dbReference>
<dbReference type="Pfam" id="PF05683">
    <property type="entry name" value="Fumerase_C"/>
    <property type="match status" value="1"/>
</dbReference>
<comment type="catalytic activity">
    <reaction evidence="1 10">
        <text>(S)-malate = fumarate + H2O</text>
        <dbReference type="Rhea" id="RHEA:12460"/>
        <dbReference type="ChEBI" id="CHEBI:15377"/>
        <dbReference type="ChEBI" id="CHEBI:15589"/>
        <dbReference type="ChEBI" id="CHEBI:29806"/>
        <dbReference type="EC" id="4.2.1.2"/>
    </reaction>
</comment>
<evidence type="ECO:0000256" key="2">
    <source>
        <dbReference type="ARBA" id="ARBA00001966"/>
    </source>
</evidence>
<feature type="domain" description="Fe-S hydro-lyase tartrate dehydratase alpha-type catalytic" evidence="11">
    <location>
        <begin position="14"/>
        <end position="287"/>
    </location>
</feature>
<evidence type="ECO:0000256" key="4">
    <source>
        <dbReference type="ARBA" id="ARBA00011738"/>
    </source>
</evidence>
<reference evidence="13 14" key="1">
    <citation type="submission" date="2019-12" db="EMBL/GenBank/DDBJ databases">
        <title>Whole-genome sequencing of Allorhizobium vitis.</title>
        <authorList>
            <person name="Gan H.M."/>
            <person name="Szegedi E."/>
            <person name="Burr T."/>
            <person name="Savka M.A."/>
        </authorList>
    </citation>
    <scope>NUCLEOTIDE SEQUENCE [LARGE SCALE GENOMIC DNA]</scope>
    <source>
        <strain evidence="13 14">CG516</strain>
    </source>
</reference>
<feature type="domain" description="Fe-S hydro-lyase tartrate dehydratase beta-type catalytic" evidence="12">
    <location>
        <begin position="291"/>
        <end position="493"/>
    </location>
</feature>
<keyword evidence="5 10" id="KW-0004">4Fe-4S</keyword>
<protein>
    <recommendedName>
        <fullName evidence="10">Fumarate hydratase class I</fullName>
        <ecNumber evidence="10">4.2.1.2</ecNumber>
    </recommendedName>
</protein>
<comment type="function">
    <text evidence="10">Catalyzes the reversible hydration of fumarate to (S)-malate.</text>
</comment>
<comment type="similarity">
    <text evidence="3 10">Belongs to the class-I fumarase family.</text>
</comment>
<dbReference type="NCBIfam" id="TIGR00723">
    <property type="entry name" value="ttdB_fumA_fumB"/>
    <property type="match status" value="1"/>
</dbReference>
<evidence type="ECO:0000313" key="14">
    <source>
        <dbReference type="Proteomes" id="UP000477951"/>
    </source>
</evidence>
<evidence type="ECO:0000256" key="10">
    <source>
        <dbReference type="PIRNR" id="PIRNR001394"/>
    </source>
</evidence>
<keyword evidence="9 10" id="KW-0456">Lyase</keyword>
<evidence type="ECO:0000259" key="11">
    <source>
        <dbReference type="Pfam" id="PF05681"/>
    </source>
</evidence>
<comment type="subunit">
    <text evidence="4 10">Homodimer.</text>
</comment>
<accession>A0A6L6VI48</accession>
<dbReference type="SUPFAM" id="SSF117457">
    <property type="entry name" value="FumA C-terminal domain-like"/>
    <property type="match status" value="1"/>
</dbReference>
<dbReference type="Gene3D" id="3.20.130.10">
    <property type="entry name" value="Fe-S hydro-lyase, tartrate dehydratase beta-type, catalytic domain"/>
    <property type="match status" value="1"/>
</dbReference>
<dbReference type="GO" id="GO:0051539">
    <property type="term" value="F:4 iron, 4 sulfur cluster binding"/>
    <property type="evidence" value="ECO:0007669"/>
    <property type="project" value="UniProtKB-UniRule"/>
</dbReference>
<dbReference type="InterPro" id="IPR004646">
    <property type="entry name" value="Fe-S_hydro-lyase_TtdA-typ_cat"/>
</dbReference>
<dbReference type="InterPro" id="IPR004647">
    <property type="entry name" value="Fe-S_hydro-lyase_TtdB-typ_cat"/>
</dbReference>
<dbReference type="EC" id="4.2.1.2" evidence="10"/>
<evidence type="ECO:0000256" key="9">
    <source>
        <dbReference type="ARBA" id="ARBA00023239"/>
    </source>
</evidence>
<evidence type="ECO:0000256" key="5">
    <source>
        <dbReference type="ARBA" id="ARBA00022485"/>
    </source>
</evidence>
<keyword evidence="8 10" id="KW-0411">Iron-sulfur</keyword>
<proteinExistence type="inferred from homology"/>
<dbReference type="PANTHER" id="PTHR43351">
    <property type="entry name" value="L(+)-TARTRATE DEHYDRATASE SUBUNIT BETA"/>
    <property type="match status" value="1"/>
</dbReference>
<dbReference type="InterPro" id="IPR036660">
    <property type="entry name" value="Fe-S_hydroAse_TtdB_cat_sf"/>
</dbReference>